<evidence type="ECO:0000256" key="1">
    <source>
        <dbReference type="SAM" id="MobiDB-lite"/>
    </source>
</evidence>
<feature type="region of interest" description="Disordered" evidence="1">
    <location>
        <begin position="45"/>
        <end position="78"/>
    </location>
</feature>
<keyword evidence="2" id="KW-1133">Transmembrane helix</keyword>
<feature type="compositionally biased region" description="Basic and acidic residues" evidence="1">
    <location>
        <begin position="48"/>
        <end position="57"/>
    </location>
</feature>
<evidence type="ECO:0008006" key="5">
    <source>
        <dbReference type="Google" id="ProtNLM"/>
    </source>
</evidence>
<keyword evidence="2" id="KW-0472">Membrane</keyword>
<keyword evidence="2" id="KW-0812">Transmembrane</keyword>
<proteinExistence type="predicted"/>
<protein>
    <recommendedName>
        <fullName evidence="5">Zinc finger/thioredoxin putative domain-containing protein</fullName>
    </recommendedName>
</protein>
<evidence type="ECO:0000313" key="4">
    <source>
        <dbReference type="Proteomes" id="UP000664265"/>
    </source>
</evidence>
<organism evidence="3 4">
    <name type="scientific">Prevotella illustrans</name>
    <dbReference type="NCBI Taxonomy" id="2800387"/>
    <lineage>
        <taxon>Bacteria</taxon>
        <taxon>Pseudomonadati</taxon>
        <taxon>Bacteroidota</taxon>
        <taxon>Bacteroidia</taxon>
        <taxon>Bacteroidales</taxon>
        <taxon>Prevotellaceae</taxon>
        <taxon>Prevotella</taxon>
    </lineage>
</organism>
<sequence length="249" mass="28466">MEVKCKKCHFKFQIPDVSGVREFHCVCPRCGMPFIYRIESDSVSDVEPAGRDSDEKNVSTSSHAVPETSFASSKQDLPDQAFSSNRRVLAPLNRPQTKAGGNLRQYLQRLLPVIILMAVVIVVYRFVTLRNEAALDKEVEIVDDANTRPEDISKMSPVDTLQERHLQVAPHWIQGSWILKTDDLLITTTINGQHIAERTDQGKTYYGVFYYHDGQLICNFDDGSVSLYRLDTRQHRIIIDDMYMEKVEN</sequence>
<keyword evidence="4" id="KW-1185">Reference proteome</keyword>
<reference evidence="3 4" key="1">
    <citation type="submission" date="2021-01" db="EMBL/GenBank/DDBJ databases">
        <title>Prevotella A2931 sp. nov.</title>
        <authorList>
            <person name="Buhl M."/>
            <person name="Oberhettinger P."/>
        </authorList>
    </citation>
    <scope>NUCLEOTIDE SEQUENCE [LARGE SCALE GENOMIC DNA]</scope>
    <source>
        <strain evidence="3 4">A2931</strain>
    </source>
</reference>
<accession>A0ABS3M7Q3</accession>
<dbReference type="Proteomes" id="UP000664265">
    <property type="component" value="Unassembled WGS sequence"/>
</dbReference>
<evidence type="ECO:0000313" key="3">
    <source>
        <dbReference type="EMBL" id="MBO1364226.1"/>
    </source>
</evidence>
<feature type="transmembrane region" description="Helical" evidence="2">
    <location>
        <begin position="110"/>
        <end position="127"/>
    </location>
</feature>
<feature type="compositionally biased region" description="Polar residues" evidence="1">
    <location>
        <begin position="58"/>
        <end position="78"/>
    </location>
</feature>
<gene>
    <name evidence="3" type="ORF">JHU38_10695</name>
</gene>
<name>A0ABS3M7Q3_9BACT</name>
<dbReference type="RefSeq" id="WP_146157026.1">
    <property type="nucleotide sequence ID" value="NZ_JAERMS010000043.1"/>
</dbReference>
<comment type="caution">
    <text evidence="3">The sequence shown here is derived from an EMBL/GenBank/DDBJ whole genome shotgun (WGS) entry which is preliminary data.</text>
</comment>
<dbReference type="EMBL" id="JAERMS010000043">
    <property type="protein sequence ID" value="MBO1364226.1"/>
    <property type="molecule type" value="Genomic_DNA"/>
</dbReference>
<evidence type="ECO:0000256" key="2">
    <source>
        <dbReference type="SAM" id="Phobius"/>
    </source>
</evidence>